<reference evidence="3 4" key="1">
    <citation type="submission" date="2018-04" db="EMBL/GenBank/DDBJ databases">
        <title>WGS assembly of Panicum hallii var. hallii HAL2.</title>
        <authorList>
            <person name="Lovell J."/>
            <person name="Jenkins J."/>
            <person name="Lowry D."/>
            <person name="Mamidi S."/>
            <person name="Sreedasyam A."/>
            <person name="Weng X."/>
            <person name="Barry K."/>
            <person name="Bonette J."/>
            <person name="Campitelli B."/>
            <person name="Daum C."/>
            <person name="Gordon S."/>
            <person name="Gould B."/>
            <person name="Lipzen A."/>
            <person name="MacQueen A."/>
            <person name="Palacio-Mejia J."/>
            <person name="Plott C."/>
            <person name="Shakirov E."/>
            <person name="Shu S."/>
            <person name="Yoshinaga Y."/>
            <person name="Zane M."/>
            <person name="Rokhsar D."/>
            <person name="Grimwood J."/>
            <person name="Schmutz J."/>
            <person name="Juenger T."/>
        </authorList>
    </citation>
    <scope>NUCLEOTIDE SEQUENCE [LARGE SCALE GENOMIC DNA]</scope>
    <source>
        <strain evidence="4">cv. HAL2</strain>
    </source>
</reference>
<accession>A0A2T7ELZ0</accession>
<feature type="domain" description="DUF4220" evidence="2">
    <location>
        <begin position="310"/>
        <end position="445"/>
    </location>
</feature>
<keyword evidence="1" id="KW-1133">Transmembrane helix</keyword>
<feature type="transmembrane region" description="Helical" evidence="1">
    <location>
        <begin position="166"/>
        <end position="188"/>
    </location>
</feature>
<sequence>MKTFQNTMGKQKWLGNALLLASPGIMGVLVGIGGYGRRYRHHPFTRFIFLGANTLFLPIISYVVSTLGDSSNDYVNLHKGCITFAALCHSNFHPCMVITWAFLVQIAALNTTSVVAINRREGRKVGPPLDLLVKGIWTFYLGASITKQRFLHGLLGFWQSDHQKSFTLITCTKIMFAPFAILCAKIWFKCYAFEKARLSFALARNPSLIFGYMQQLQLQQQAGQHGEPSVGEEAPLPPPLLVMGEDSAQVEKQREGYVFSNESGAAGIENIGLCWFPVVLDRVWQMDNVLPTSTPRLKDLCLSFALFKLLRVIADELSFLHDYYYSSHPISYVKFWLPILGIFISLLSIYYWIVAPCFIVMIAAHNKSRTQIHCWFWCNKAEVAVGEISSYICSNWTKVSLICHHLNRGSSQHPLRMHKWVRFLLQLRSKRTRHWDETMGQCSVLVLEPRATLPALLRRLLCLPDQKRKVKVPAPVKVCIFDVLRSVHSNGHQLRNGAASLRRSRIGERFLWACNSGSGTAEVMLTWHIATCILEVRHPYRHDTGQGSPLISDQAHQIAATHLSRYCAYLMAWSPELLPDEDAWSKSLYKAVKEDAVRVLAARAATRPLLTPEVEYQELVQLLGEDSRHEVLKNGVKLATQLAELVEGEETPWAMLARFWAEMVLHAAPPKNLRGHSKAIARGGELITLLWALLFHAGIEGRPGEADGLMATAAGVV</sequence>
<evidence type="ECO:0000313" key="3">
    <source>
        <dbReference type="EMBL" id="PUZ68854.1"/>
    </source>
</evidence>
<keyword evidence="1" id="KW-0472">Membrane</keyword>
<dbReference type="AlphaFoldDB" id="A0A2T7ELZ0"/>
<feature type="transmembrane region" description="Helical" evidence="1">
    <location>
        <begin position="97"/>
        <end position="117"/>
    </location>
</feature>
<feature type="transmembrane region" description="Helical" evidence="1">
    <location>
        <begin position="47"/>
        <end position="64"/>
    </location>
</feature>
<dbReference type="EMBL" id="CM009750">
    <property type="protein sequence ID" value="PUZ68854.1"/>
    <property type="molecule type" value="Genomic_DNA"/>
</dbReference>
<dbReference type="Gramene" id="PUZ68854">
    <property type="protein sequence ID" value="PUZ68854"/>
    <property type="gene ID" value="GQ55_2G061500"/>
</dbReference>
<dbReference type="Pfam" id="PF13968">
    <property type="entry name" value="DUF4220"/>
    <property type="match status" value="1"/>
</dbReference>
<protein>
    <recommendedName>
        <fullName evidence="2">DUF4220 domain-containing protein</fullName>
    </recommendedName>
</protein>
<dbReference type="Proteomes" id="UP000244336">
    <property type="component" value="Chromosome 2"/>
</dbReference>
<keyword evidence="4" id="KW-1185">Reference proteome</keyword>
<feature type="transmembrane region" description="Helical" evidence="1">
    <location>
        <begin position="335"/>
        <end position="364"/>
    </location>
</feature>
<dbReference type="OrthoDB" id="693467at2759"/>
<dbReference type="InterPro" id="IPR025315">
    <property type="entry name" value="DUF4220"/>
</dbReference>
<gene>
    <name evidence="3" type="ORF">GQ55_2G061500</name>
</gene>
<feature type="transmembrane region" description="Helical" evidence="1">
    <location>
        <begin position="13"/>
        <end position="35"/>
    </location>
</feature>
<dbReference type="PANTHER" id="PTHR31325">
    <property type="entry name" value="OS01G0798800 PROTEIN-RELATED"/>
    <property type="match status" value="1"/>
</dbReference>
<dbReference type="STRING" id="1504633.A0A2T7ELZ0"/>
<proteinExistence type="predicted"/>
<keyword evidence="1" id="KW-0812">Transmembrane</keyword>
<evidence type="ECO:0000313" key="4">
    <source>
        <dbReference type="Proteomes" id="UP000244336"/>
    </source>
</evidence>
<organism evidence="3 4">
    <name type="scientific">Panicum hallii var. hallii</name>
    <dbReference type="NCBI Taxonomy" id="1504633"/>
    <lineage>
        <taxon>Eukaryota</taxon>
        <taxon>Viridiplantae</taxon>
        <taxon>Streptophyta</taxon>
        <taxon>Embryophyta</taxon>
        <taxon>Tracheophyta</taxon>
        <taxon>Spermatophyta</taxon>
        <taxon>Magnoliopsida</taxon>
        <taxon>Liliopsida</taxon>
        <taxon>Poales</taxon>
        <taxon>Poaceae</taxon>
        <taxon>PACMAD clade</taxon>
        <taxon>Panicoideae</taxon>
        <taxon>Panicodae</taxon>
        <taxon>Paniceae</taxon>
        <taxon>Panicinae</taxon>
        <taxon>Panicum</taxon>
        <taxon>Panicum sect. Panicum</taxon>
    </lineage>
</organism>
<evidence type="ECO:0000259" key="2">
    <source>
        <dbReference type="Pfam" id="PF13968"/>
    </source>
</evidence>
<name>A0A2T7ELZ0_9POAL</name>
<dbReference type="Pfam" id="PF04578">
    <property type="entry name" value="DUF594"/>
    <property type="match status" value="1"/>
</dbReference>
<dbReference type="InterPro" id="IPR007658">
    <property type="entry name" value="DUF594"/>
</dbReference>
<evidence type="ECO:0000256" key="1">
    <source>
        <dbReference type="SAM" id="Phobius"/>
    </source>
</evidence>